<dbReference type="Gene3D" id="3.90.1310.10">
    <property type="entry name" value="Penicillin-binding protein 2a (Domain 2)"/>
    <property type="match status" value="1"/>
</dbReference>
<accession>A0A381P8A9</accession>
<dbReference type="Gene3D" id="3.30.450.330">
    <property type="match status" value="1"/>
</dbReference>
<keyword evidence="3" id="KW-1133">Transmembrane helix</keyword>
<keyword evidence="2 3" id="KW-0472">Membrane</keyword>
<sequence length="594" mass="65999">MNQFPRFQLYSFKTRLLTVLTFFGICFLAVLGRVFYLQILKADYYVEKAKSQHERTVTLEPRRGKILDKNGRILAISIQLKSLFAKPPQIDSPSETARLLSPILNIPYHKLLNELKSKRHFVWIKRKLPPNQTKLVQKLDLNGIGFIEEFRRFYPNGNFAGQLLGYAGIDTQGLEGLENKYESLLAGKPTAYIVEKEGMFRTVPLSNIPKKIPDQYSLQLTIDSTIQHFAEKALREGVIKSRADRGAVVALHAKTGAILAMATFPGFDPNRYQHYSRAHHLNHAATVGYEPGSTFKMITIAAGLNEGQISPDQEFFCEDGEYKIGSNLIRDTSPHGIMSLQQVLKKSSNICAAKIGMSMPPSLFHDYIIRFGFGQRPNSGVAAEATGRVISPKKWQTIDHANISFGQAILVSPLQMVSAANVFANEGEWVPPFIVDHVLDKNGNKLMKIVDAEDKVIHKFGAGVRNPVVEPSVAELLKKYLISVTHKGGTAKRAAIKGYQVAGKTGTSQIYDQQLGRYSKTRYIASFVGFAPASAPLVTVLVVVEQPRTSHYGGTVAAPIFKEIVQRTLLFKDVLPFPEEHNAESTSQGKTATR</sequence>
<feature type="transmembrane region" description="Helical" evidence="3">
    <location>
        <begin position="523"/>
        <end position="544"/>
    </location>
</feature>
<evidence type="ECO:0000256" key="2">
    <source>
        <dbReference type="ARBA" id="ARBA00023136"/>
    </source>
</evidence>
<organism evidence="6">
    <name type="scientific">marine metagenome</name>
    <dbReference type="NCBI Taxonomy" id="408172"/>
    <lineage>
        <taxon>unclassified sequences</taxon>
        <taxon>metagenomes</taxon>
        <taxon>ecological metagenomes</taxon>
    </lineage>
</organism>
<protein>
    <recommendedName>
        <fullName evidence="7">Penicillin-binding protein transpeptidase domain-containing protein</fullName>
    </recommendedName>
</protein>
<dbReference type="Gene3D" id="3.40.710.10">
    <property type="entry name" value="DD-peptidase/beta-lactamase superfamily"/>
    <property type="match status" value="1"/>
</dbReference>
<gene>
    <name evidence="6" type="ORF">METZ01_LOCUS14717</name>
</gene>
<keyword evidence="3" id="KW-0812">Transmembrane</keyword>
<feature type="domain" description="Penicillin-binding protein dimerisation" evidence="5">
    <location>
        <begin position="59"/>
        <end position="196"/>
    </location>
</feature>
<dbReference type="InterPro" id="IPR050515">
    <property type="entry name" value="Beta-lactam/transpept"/>
</dbReference>
<name>A0A381P8A9_9ZZZZ</name>
<evidence type="ECO:0000256" key="3">
    <source>
        <dbReference type="SAM" id="Phobius"/>
    </source>
</evidence>
<dbReference type="GO" id="GO:0005886">
    <property type="term" value="C:plasma membrane"/>
    <property type="evidence" value="ECO:0007669"/>
    <property type="project" value="TreeGrafter"/>
</dbReference>
<feature type="domain" description="Penicillin-binding protein transpeptidase" evidence="4">
    <location>
        <begin position="246"/>
        <end position="565"/>
    </location>
</feature>
<dbReference type="PANTHER" id="PTHR30627:SF1">
    <property type="entry name" value="PEPTIDOGLYCAN D,D-TRANSPEPTIDASE FTSI"/>
    <property type="match status" value="1"/>
</dbReference>
<dbReference type="InterPro" id="IPR036138">
    <property type="entry name" value="PBP_dimer_sf"/>
</dbReference>
<dbReference type="Pfam" id="PF00905">
    <property type="entry name" value="Transpeptidase"/>
    <property type="match status" value="1"/>
</dbReference>
<dbReference type="Pfam" id="PF03717">
    <property type="entry name" value="PBP_dimer"/>
    <property type="match status" value="1"/>
</dbReference>
<reference evidence="6" key="1">
    <citation type="submission" date="2018-05" db="EMBL/GenBank/DDBJ databases">
        <authorList>
            <person name="Lanie J.A."/>
            <person name="Ng W.-L."/>
            <person name="Kazmierczak K.M."/>
            <person name="Andrzejewski T.M."/>
            <person name="Davidsen T.M."/>
            <person name="Wayne K.J."/>
            <person name="Tettelin H."/>
            <person name="Glass J.I."/>
            <person name="Rusch D."/>
            <person name="Podicherti R."/>
            <person name="Tsui H.-C.T."/>
            <person name="Winkler M.E."/>
        </authorList>
    </citation>
    <scope>NUCLEOTIDE SEQUENCE</scope>
</reference>
<evidence type="ECO:0000313" key="6">
    <source>
        <dbReference type="EMBL" id="SUZ61863.1"/>
    </source>
</evidence>
<dbReference type="PANTHER" id="PTHR30627">
    <property type="entry name" value="PEPTIDOGLYCAN D,D-TRANSPEPTIDASE"/>
    <property type="match status" value="1"/>
</dbReference>
<dbReference type="Gene3D" id="1.10.150.770">
    <property type="match status" value="1"/>
</dbReference>
<dbReference type="GO" id="GO:0071555">
    <property type="term" value="P:cell wall organization"/>
    <property type="evidence" value="ECO:0007669"/>
    <property type="project" value="TreeGrafter"/>
</dbReference>
<dbReference type="SUPFAM" id="SSF56601">
    <property type="entry name" value="beta-lactamase/transpeptidase-like"/>
    <property type="match status" value="1"/>
</dbReference>
<dbReference type="InterPro" id="IPR001460">
    <property type="entry name" value="PCN-bd_Tpept"/>
</dbReference>
<dbReference type="GO" id="GO:0008658">
    <property type="term" value="F:penicillin binding"/>
    <property type="evidence" value="ECO:0007669"/>
    <property type="project" value="InterPro"/>
</dbReference>
<evidence type="ECO:0008006" key="7">
    <source>
        <dbReference type="Google" id="ProtNLM"/>
    </source>
</evidence>
<evidence type="ECO:0000256" key="1">
    <source>
        <dbReference type="ARBA" id="ARBA00004370"/>
    </source>
</evidence>
<dbReference type="AlphaFoldDB" id="A0A381P8A9"/>
<evidence type="ECO:0000259" key="5">
    <source>
        <dbReference type="Pfam" id="PF03717"/>
    </source>
</evidence>
<dbReference type="InterPro" id="IPR012338">
    <property type="entry name" value="Beta-lactam/transpept-like"/>
</dbReference>
<proteinExistence type="predicted"/>
<comment type="subcellular location">
    <subcellularLocation>
        <location evidence="1">Membrane</location>
    </subcellularLocation>
</comment>
<evidence type="ECO:0000259" key="4">
    <source>
        <dbReference type="Pfam" id="PF00905"/>
    </source>
</evidence>
<dbReference type="EMBL" id="UINC01000832">
    <property type="protein sequence ID" value="SUZ61863.1"/>
    <property type="molecule type" value="Genomic_DNA"/>
</dbReference>
<dbReference type="InterPro" id="IPR005311">
    <property type="entry name" value="PBP_dimer"/>
</dbReference>
<dbReference type="SUPFAM" id="SSF56519">
    <property type="entry name" value="Penicillin binding protein dimerisation domain"/>
    <property type="match status" value="1"/>
</dbReference>